<keyword evidence="4" id="KW-1185">Reference proteome</keyword>
<protein>
    <submittedName>
        <fullName evidence="3">Uncharacterized protein</fullName>
    </submittedName>
</protein>
<comment type="caution">
    <text evidence="3">The sequence shown here is derived from an EMBL/GenBank/DDBJ whole genome shotgun (WGS) entry which is preliminary data.</text>
</comment>
<feature type="region of interest" description="Disordered" evidence="1">
    <location>
        <begin position="37"/>
        <end position="70"/>
    </location>
</feature>
<organism evidence="3 4">
    <name type="scientific">Anoxynatronum sibiricum</name>
    <dbReference type="NCBI Taxonomy" id="210623"/>
    <lineage>
        <taxon>Bacteria</taxon>
        <taxon>Bacillati</taxon>
        <taxon>Bacillota</taxon>
        <taxon>Clostridia</taxon>
        <taxon>Eubacteriales</taxon>
        <taxon>Clostridiaceae</taxon>
        <taxon>Anoxynatronum</taxon>
    </lineage>
</organism>
<accession>A0ABU9VWK9</accession>
<evidence type="ECO:0000256" key="1">
    <source>
        <dbReference type="SAM" id="MobiDB-lite"/>
    </source>
</evidence>
<proteinExistence type="predicted"/>
<dbReference type="EMBL" id="JBCITM010000016">
    <property type="protein sequence ID" value="MEN1761489.1"/>
    <property type="molecule type" value="Genomic_DNA"/>
</dbReference>
<evidence type="ECO:0000256" key="2">
    <source>
        <dbReference type="SAM" id="SignalP"/>
    </source>
</evidence>
<evidence type="ECO:0000313" key="4">
    <source>
        <dbReference type="Proteomes" id="UP001407405"/>
    </source>
</evidence>
<feature type="signal peptide" evidence="2">
    <location>
        <begin position="1"/>
        <end position="34"/>
    </location>
</feature>
<name>A0ABU9VWK9_9CLOT</name>
<reference evidence="3 4" key="1">
    <citation type="submission" date="2024-04" db="EMBL/GenBank/DDBJ databases">
        <title>Genome sequencing and metabolic network reconstruction of aminoacids and betaine degradation by Anoxynatronum sibiricum.</title>
        <authorList>
            <person name="Detkova E.N."/>
            <person name="Boltjanskaja Y.V."/>
            <person name="Mardanov A.V."/>
            <person name="Kevbrin V."/>
        </authorList>
    </citation>
    <scope>NUCLEOTIDE SEQUENCE [LARGE SCALE GENOMIC DNA]</scope>
    <source>
        <strain evidence="3 4">Z-7981</strain>
    </source>
</reference>
<feature type="chain" id="PRO_5046277152" evidence="2">
    <location>
        <begin position="35"/>
        <end position="139"/>
    </location>
</feature>
<evidence type="ECO:0000313" key="3">
    <source>
        <dbReference type="EMBL" id="MEN1761489.1"/>
    </source>
</evidence>
<gene>
    <name evidence="3" type="ORF">AAIG11_13455</name>
</gene>
<feature type="compositionally biased region" description="Acidic residues" evidence="1">
    <location>
        <begin position="41"/>
        <end position="64"/>
    </location>
</feature>
<dbReference type="Proteomes" id="UP001407405">
    <property type="component" value="Unassembled WGS sequence"/>
</dbReference>
<sequence>MNTTSSPRPVTMFKLILILLLAAMLLTLAGCRQAVEPEPPIVEEPEPPSDETEVPEASEGEETSGSELIQAEGRYVGFADARSLEIELVDSEHDFMVFQLSQTVQAQLENNEPEPGTPVAITFTLSDQGQPVIESLEIK</sequence>
<keyword evidence="2" id="KW-0732">Signal</keyword>